<gene>
    <name evidence="2" type="ORF">COU07_03410</name>
</gene>
<name>A0A2H0UR67_9BACT</name>
<evidence type="ECO:0000313" key="2">
    <source>
        <dbReference type="EMBL" id="PIR88919.1"/>
    </source>
</evidence>
<organism evidence="2 3">
    <name type="scientific">Candidatus Harrisonbacteria bacterium CG10_big_fil_rev_8_21_14_0_10_40_38</name>
    <dbReference type="NCBI Taxonomy" id="1974583"/>
    <lineage>
        <taxon>Bacteria</taxon>
        <taxon>Candidatus Harrisoniibacteriota</taxon>
    </lineage>
</organism>
<feature type="region of interest" description="Disordered" evidence="1">
    <location>
        <begin position="119"/>
        <end position="149"/>
    </location>
</feature>
<accession>A0A2H0UR67</accession>
<protein>
    <submittedName>
        <fullName evidence="2">Uncharacterized protein</fullName>
    </submittedName>
</protein>
<proteinExistence type="predicted"/>
<reference evidence="3" key="1">
    <citation type="submission" date="2017-09" db="EMBL/GenBank/DDBJ databases">
        <title>Depth-based differentiation of microbial function through sediment-hosted aquifers and enrichment of novel symbionts in the deep terrestrial subsurface.</title>
        <authorList>
            <person name="Probst A.J."/>
            <person name="Ladd B."/>
            <person name="Jarett J.K."/>
            <person name="Geller-Mcgrath D.E."/>
            <person name="Sieber C.M.K."/>
            <person name="Emerson J.B."/>
            <person name="Anantharaman K."/>
            <person name="Thomas B.C."/>
            <person name="Malmstrom R."/>
            <person name="Stieglmeier M."/>
            <person name="Klingl A."/>
            <person name="Woyke T."/>
            <person name="Ryan C.M."/>
            <person name="Banfield J.F."/>
        </authorList>
    </citation>
    <scope>NUCLEOTIDE SEQUENCE [LARGE SCALE GENOMIC DNA]</scope>
</reference>
<evidence type="ECO:0000256" key="1">
    <source>
        <dbReference type="SAM" id="MobiDB-lite"/>
    </source>
</evidence>
<dbReference type="AlphaFoldDB" id="A0A2H0UR67"/>
<sequence>MKIAHRFASLSIVLSIFFALTPILRADDGLKGKSVSYTGNAITFTVSFGPEVNGTSTALISGTIDGKDFVAAAWVRQLDDGMLALCSAPGSDELPVIEVGDPPRVKKYRFNPWIDPTEFGQDEPFPGGGVQDVGNRGPVRYRPLRGRST</sequence>
<dbReference type="EMBL" id="PFAZ01000009">
    <property type="protein sequence ID" value="PIR88919.1"/>
    <property type="molecule type" value="Genomic_DNA"/>
</dbReference>
<dbReference type="Proteomes" id="UP000231157">
    <property type="component" value="Unassembled WGS sequence"/>
</dbReference>
<comment type="caution">
    <text evidence="2">The sequence shown here is derived from an EMBL/GenBank/DDBJ whole genome shotgun (WGS) entry which is preliminary data.</text>
</comment>
<evidence type="ECO:0000313" key="3">
    <source>
        <dbReference type="Proteomes" id="UP000231157"/>
    </source>
</evidence>